<reference evidence="3 4" key="2">
    <citation type="submission" date="2019-04" db="EMBL/GenBank/DDBJ databases">
        <authorList>
            <person name="Patino-Navarrete R."/>
            <person name="Patino Navarrete R."/>
        </authorList>
    </citation>
    <scope>NUCLEOTIDE SEQUENCE [LARGE SCALE GENOMIC DNA]</scope>
    <source>
        <strain evidence="3">Bacillus thuringiensis strain AR23</strain>
    </source>
</reference>
<evidence type="ECO:0000256" key="1">
    <source>
        <dbReference type="SAM" id="Phobius"/>
    </source>
</evidence>
<feature type="transmembrane region" description="Helical" evidence="1">
    <location>
        <begin position="29"/>
        <end position="46"/>
    </location>
</feature>
<dbReference type="EMBL" id="CP013276">
    <property type="protein sequence ID" value="APF32499.1"/>
    <property type="molecule type" value="Genomic_DNA"/>
</dbReference>
<geneLocation type="plasmid" evidence="2">
    <name>pAM65-52-1-360K</name>
</geneLocation>
<reference evidence="2" key="1">
    <citation type="journal article" date="2017" name="Res. Microbiol.">
        <title>Comparative genomics of extrachromosomal elements in Bacillus thuringiensis subsp. israelensis.</title>
        <authorList>
            <person name="Bolotin A."/>
            <person name="Gillis A."/>
            <person name="Sanchis V."/>
            <person name="Nielsen-LeRoux C."/>
            <person name="Mahillon J."/>
            <person name="Lereclus D."/>
            <person name="Sorokin A."/>
        </authorList>
    </citation>
    <scope>NUCLEOTIDE SEQUENCE</scope>
    <source>
        <strain evidence="2">AM65-52</strain>
        <plasmid evidence="2">pAM65-52-1-360K</plasmid>
    </source>
</reference>
<keyword evidence="2" id="KW-0614">Plasmid</keyword>
<keyword evidence="1" id="KW-0812">Transmembrane</keyword>
<accession>A0A1L2YZX3</accession>
<gene>
    <name evidence="2" type="ORF">ATN07_28730</name>
    <name evidence="3" type="ORF">BTAR23_AR23_05773</name>
</gene>
<keyword evidence="1" id="KW-1133">Transmembrane helix</keyword>
<name>A0A1L2YZX3_BACTI</name>
<proteinExistence type="predicted"/>
<dbReference type="AlphaFoldDB" id="A0A1L2YZX3"/>
<dbReference type="RefSeq" id="WP_000853266.1">
    <property type="nucleotide sequence ID" value="NZ_CAAKHA010000028.1"/>
</dbReference>
<keyword evidence="1" id="KW-0472">Membrane</keyword>
<protein>
    <submittedName>
        <fullName evidence="2">Uncharacterized protein</fullName>
    </submittedName>
</protein>
<sequence length="80" mass="9044">MKTKVVKSIEDLQLKSFEMMTNSFSFKSILRGTGMTFVIIFGSSLINDSSLFSLNSLMVILGFFLIFTPYIFNIAEKSNI</sequence>
<dbReference type="Proteomes" id="UP000508034">
    <property type="component" value="Unassembled WGS sequence"/>
</dbReference>
<evidence type="ECO:0000313" key="4">
    <source>
        <dbReference type="Proteomes" id="UP000508034"/>
    </source>
</evidence>
<dbReference type="EMBL" id="CAAKHA010000028">
    <property type="protein sequence ID" value="VIJ07673.1"/>
    <property type="molecule type" value="Genomic_DNA"/>
</dbReference>
<evidence type="ECO:0000313" key="3">
    <source>
        <dbReference type="EMBL" id="VIJ07673.1"/>
    </source>
</evidence>
<feature type="transmembrane region" description="Helical" evidence="1">
    <location>
        <begin position="52"/>
        <end position="72"/>
    </location>
</feature>
<organism evidence="2">
    <name type="scientific">Bacillus thuringiensis subsp. israelensis</name>
    <dbReference type="NCBI Taxonomy" id="1430"/>
    <lineage>
        <taxon>Bacteria</taxon>
        <taxon>Bacillati</taxon>
        <taxon>Bacillota</taxon>
        <taxon>Bacilli</taxon>
        <taxon>Bacillales</taxon>
        <taxon>Bacillaceae</taxon>
        <taxon>Bacillus</taxon>
        <taxon>Bacillus cereus group</taxon>
    </lineage>
</organism>
<evidence type="ECO:0000313" key="2">
    <source>
        <dbReference type="EMBL" id="APF32499.1"/>
    </source>
</evidence>